<dbReference type="PROSITE" id="PS50005">
    <property type="entry name" value="TPR"/>
    <property type="match status" value="1"/>
</dbReference>
<comment type="caution">
    <text evidence="4">The sequence shown here is derived from an EMBL/GenBank/DDBJ whole genome shotgun (WGS) entry which is preliminary data.</text>
</comment>
<dbReference type="PANTHER" id="PTHR45831:SF2">
    <property type="entry name" value="LD24721P"/>
    <property type="match status" value="1"/>
</dbReference>
<keyword evidence="5" id="KW-1185">Reference proteome</keyword>
<dbReference type="EMBL" id="FNOB01000006">
    <property type="protein sequence ID" value="SDW70221.1"/>
    <property type="molecule type" value="Genomic_DNA"/>
</dbReference>
<evidence type="ECO:0000256" key="3">
    <source>
        <dbReference type="PROSITE-ProRule" id="PRU00339"/>
    </source>
</evidence>
<gene>
    <name evidence="4" type="ORF">SAMN05444006_10631</name>
</gene>
<evidence type="ECO:0000313" key="5">
    <source>
        <dbReference type="Proteomes" id="UP000199541"/>
    </source>
</evidence>
<dbReference type="SMART" id="SM00028">
    <property type="entry name" value="TPR"/>
    <property type="match status" value="3"/>
</dbReference>
<reference evidence="4 5" key="1">
    <citation type="submission" date="2016-10" db="EMBL/GenBank/DDBJ databases">
        <authorList>
            <person name="Varghese N."/>
            <person name="Submissions S."/>
        </authorList>
    </citation>
    <scope>NUCLEOTIDE SEQUENCE [LARGE SCALE GENOMIC DNA]</scope>
    <source>
        <strain evidence="4 5">DSM 24802</strain>
    </source>
</reference>
<keyword evidence="2 3" id="KW-0802">TPR repeat</keyword>
<dbReference type="Proteomes" id="UP000199541">
    <property type="component" value="Unassembled WGS sequence"/>
</dbReference>
<dbReference type="RefSeq" id="WP_244520978.1">
    <property type="nucleotide sequence ID" value="NZ_BNAB01000005.1"/>
</dbReference>
<evidence type="ECO:0000256" key="2">
    <source>
        <dbReference type="ARBA" id="ARBA00022803"/>
    </source>
</evidence>
<evidence type="ECO:0000256" key="1">
    <source>
        <dbReference type="ARBA" id="ARBA00022737"/>
    </source>
</evidence>
<sequence length="175" mass="18569">MAFAGPATAQASAAEIARPDIPRLLKELKSSDPSIWRKAQSDLLRAWSSSGSSAMDLLLERGRKALGADNTDAAIDHLTALIDHAPDFAEGYNMRAMAYYEAGLFGPALADLGHALQLNPHQFGALAGLGMILEDSGFDKKALAAYKASAAIDPHQPSVNQAIARLTRKAEGEEI</sequence>
<accession>A0A1H2VPK1</accession>
<evidence type="ECO:0008006" key="6">
    <source>
        <dbReference type="Google" id="ProtNLM"/>
    </source>
</evidence>
<proteinExistence type="predicted"/>
<evidence type="ECO:0000313" key="4">
    <source>
        <dbReference type="EMBL" id="SDW70221.1"/>
    </source>
</evidence>
<dbReference type="SUPFAM" id="SSF48452">
    <property type="entry name" value="TPR-like"/>
    <property type="match status" value="1"/>
</dbReference>
<organism evidence="4 5">
    <name type="scientific">Allgaiera indica</name>
    <dbReference type="NCBI Taxonomy" id="765699"/>
    <lineage>
        <taxon>Bacteria</taxon>
        <taxon>Pseudomonadati</taxon>
        <taxon>Pseudomonadota</taxon>
        <taxon>Alphaproteobacteria</taxon>
        <taxon>Rhodobacterales</taxon>
        <taxon>Paracoccaceae</taxon>
        <taxon>Allgaiera</taxon>
    </lineage>
</organism>
<protein>
    <recommendedName>
        <fullName evidence="6">Tetratricopeptide repeat protein</fullName>
    </recommendedName>
</protein>
<dbReference type="InterPro" id="IPR019734">
    <property type="entry name" value="TPR_rpt"/>
</dbReference>
<name>A0A1H2VPK1_9RHOB</name>
<dbReference type="PANTHER" id="PTHR45831">
    <property type="entry name" value="LD24721P"/>
    <property type="match status" value="1"/>
</dbReference>
<dbReference type="InterPro" id="IPR011990">
    <property type="entry name" value="TPR-like_helical_dom_sf"/>
</dbReference>
<dbReference type="InterPro" id="IPR047150">
    <property type="entry name" value="SGT"/>
</dbReference>
<feature type="repeat" description="TPR" evidence="3">
    <location>
        <begin position="89"/>
        <end position="122"/>
    </location>
</feature>
<keyword evidence="1" id="KW-0677">Repeat</keyword>
<dbReference type="Gene3D" id="1.25.40.10">
    <property type="entry name" value="Tetratricopeptide repeat domain"/>
    <property type="match status" value="1"/>
</dbReference>